<sequence>MTLEGYRWQKNSWTQGPSKSKYVSSNFLGLCFTMLISMTKSNTLMRVGWMQSWNESAATVTYGPPPCPENVCHYTTRRHLISHLLSVYCILHARTT</sequence>
<accession>A0A068RY90</accession>
<protein>
    <submittedName>
        <fullName evidence="1">Uncharacterized protein</fullName>
    </submittedName>
</protein>
<organism evidence="1 2">
    <name type="scientific">Lichtheimia corymbifera JMRC:FSU:9682</name>
    <dbReference type="NCBI Taxonomy" id="1263082"/>
    <lineage>
        <taxon>Eukaryota</taxon>
        <taxon>Fungi</taxon>
        <taxon>Fungi incertae sedis</taxon>
        <taxon>Mucoromycota</taxon>
        <taxon>Mucoromycotina</taxon>
        <taxon>Mucoromycetes</taxon>
        <taxon>Mucorales</taxon>
        <taxon>Lichtheimiaceae</taxon>
        <taxon>Lichtheimia</taxon>
    </lineage>
</organism>
<name>A0A068RY90_9FUNG</name>
<proteinExistence type="predicted"/>
<gene>
    <name evidence="1" type="ORF">LCOR_05938.1</name>
</gene>
<evidence type="ECO:0000313" key="1">
    <source>
        <dbReference type="EMBL" id="CDH54720.1"/>
    </source>
</evidence>
<dbReference type="Proteomes" id="UP000027586">
    <property type="component" value="Unassembled WGS sequence"/>
</dbReference>
<reference evidence="1" key="1">
    <citation type="submission" date="2013-08" db="EMBL/GenBank/DDBJ databases">
        <title>Gene expansion shapes genome architecture in the human pathogen Lichtheimia corymbifera: an evolutionary genomics analysis in the ancient terrestrial Mucorales (Mucoromycotina).</title>
        <authorList>
            <person name="Schwartze V.U."/>
            <person name="Winter S."/>
            <person name="Shelest E."/>
            <person name="Marcet-Houben M."/>
            <person name="Horn F."/>
            <person name="Wehner S."/>
            <person name="Hoffmann K."/>
            <person name="Riege K."/>
            <person name="Sammeth M."/>
            <person name="Nowrousian M."/>
            <person name="Valiante V."/>
            <person name="Linde J."/>
            <person name="Jacobsen I.D."/>
            <person name="Marz M."/>
            <person name="Brakhage A.A."/>
            <person name="Gabaldon T."/>
            <person name="Bocker S."/>
            <person name="Voigt K."/>
        </authorList>
    </citation>
    <scope>NUCLEOTIDE SEQUENCE [LARGE SCALE GENOMIC DNA]</scope>
    <source>
        <strain evidence="1">FSU 9682</strain>
    </source>
</reference>
<evidence type="ECO:0000313" key="2">
    <source>
        <dbReference type="Proteomes" id="UP000027586"/>
    </source>
</evidence>
<dbReference type="AlphaFoldDB" id="A0A068RY90"/>
<comment type="caution">
    <text evidence="1">The sequence shown here is derived from an EMBL/GenBank/DDBJ whole genome shotgun (WGS) entry which is preliminary data.</text>
</comment>
<keyword evidence="2" id="KW-1185">Reference proteome</keyword>
<dbReference type="VEuPathDB" id="FungiDB:LCOR_05938.1"/>
<dbReference type="EMBL" id="CBTN010000025">
    <property type="protein sequence ID" value="CDH54720.1"/>
    <property type="molecule type" value="Genomic_DNA"/>
</dbReference>